<evidence type="ECO:0000256" key="1">
    <source>
        <dbReference type="ARBA" id="ARBA00004370"/>
    </source>
</evidence>
<dbReference type="EMBL" id="JACXWY010000024">
    <property type="protein sequence ID" value="MBD3848880.1"/>
    <property type="molecule type" value="Genomic_DNA"/>
</dbReference>
<name>A0A927EDL6_9HYPH</name>
<evidence type="ECO:0000313" key="7">
    <source>
        <dbReference type="EMBL" id="MBD3848880.1"/>
    </source>
</evidence>
<sequence length="158" mass="18101">MNDVILARAIHVLGVVIWIGGVAFVTLIILPAIRRRELGDDQLGAFQSVEHRFVRYARSTVLVVGLTGFYMCWRLDLWDRFHQASFWWMHAMVGVWLTFMLLLFALEPLILHRRFAELARRKPEYAFTILHRAHLILLALSAATILGAVAGSQGWSIF</sequence>
<keyword evidence="8" id="KW-1185">Reference proteome</keyword>
<dbReference type="GO" id="GO:0016020">
    <property type="term" value="C:membrane"/>
    <property type="evidence" value="ECO:0007669"/>
    <property type="project" value="UniProtKB-SubCell"/>
</dbReference>
<evidence type="ECO:0000256" key="5">
    <source>
        <dbReference type="SAM" id="Phobius"/>
    </source>
</evidence>
<evidence type="ECO:0000256" key="2">
    <source>
        <dbReference type="ARBA" id="ARBA00022692"/>
    </source>
</evidence>
<keyword evidence="3 5" id="KW-1133">Transmembrane helix</keyword>
<feature type="transmembrane region" description="Helical" evidence="5">
    <location>
        <begin position="53"/>
        <end position="73"/>
    </location>
</feature>
<accession>A0A927EDL6</accession>
<evidence type="ECO:0000313" key="8">
    <source>
        <dbReference type="Proteomes" id="UP000619295"/>
    </source>
</evidence>
<dbReference type="AlphaFoldDB" id="A0A927EDL6"/>
<feature type="transmembrane region" description="Helical" evidence="5">
    <location>
        <begin position="127"/>
        <end position="150"/>
    </location>
</feature>
<evidence type="ECO:0000256" key="3">
    <source>
        <dbReference type="ARBA" id="ARBA00022989"/>
    </source>
</evidence>
<feature type="domain" description="TMEM205-like" evidence="6">
    <location>
        <begin position="14"/>
        <end position="114"/>
    </location>
</feature>
<dbReference type="InterPro" id="IPR025423">
    <property type="entry name" value="TMEM205-like"/>
</dbReference>
<protein>
    <recommendedName>
        <fullName evidence="6">TMEM205-like domain-containing protein</fullName>
    </recommendedName>
</protein>
<dbReference type="Pfam" id="PF13664">
    <property type="entry name" value="DUF4149"/>
    <property type="match status" value="1"/>
</dbReference>
<dbReference type="Proteomes" id="UP000619295">
    <property type="component" value="Unassembled WGS sequence"/>
</dbReference>
<comment type="caution">
    <text evidence="7">The sequence shown here is derived from an EMBL/GenBank/DDBJ whole genome shotgun (WGS) entry which is preliminary data.</text>
</comment>
<reference evidence="7" key="1">
    <citation type="submission" date="2020-09" db="EMBL/GenBank/DDBJ databases">
        <title>Bosea spartocytisi sp. nov. a root nodule endophyte of Spartocytisus supranubius in the high mountain ecosystem fo the Teide National Park (Canary Islands, Spain).</title>
        <authorList>
            <person name="Pulido-Suarez L."/>
            <person name="Peix A."/>
            <person name="Igual J.M."/>
            <person name="Socas-Perez N."/>
            <person name="Velazquez E."/>
            <person name="Flores-Felix J.D."/>
            <person name="Leon-Barrios M."/>
        </authorList>
    </citation>
    <scope>NUCLEOTIDE SEQUENCE</scope>
    <source>
        <strain evidence="7">SSUT16</strain>
    </source>
</reference>
<gene>
    <name evidence="7" type="ORF">IED13_24545</name>
</gene>
<evidence type="ECO:0000259" key="6">
    <source>
        <dbReference type="Pfam" id="PF13664"/>
    </source>
</evidence>
<keyword evidence="2 5" id="KW-0812">Transmembrane</keyword>
<evidence type="ECO:0000256" key="4">
    <source>
        <dbReference type="ARBA" id="ARBA00023136"/>
    </source>
</evidence>
<comment type="subcellular location">
    <subcellularLocation>
        <location evidence="1">Membrane</location>
    </subcellularLocation>
</comment>
<dbReference type="RefSeq" id="WP_191125761.1">
    <property type="nucleotide sequence ID" value="NZ_JACXWY010000024.1"/>
</dbReference>
<keyword evidence="4 5" id="KW-0472">Membrane</keyword>
<feature type="transmembrane region" description="Helical" evidence="5">
    <location>
        <begin position="85"/>
        <end position="106"/>
    </location>
</feature>
<proteinExistence type="predicted"/>
<feature type="transmembrane region" description="Helical" evidence="5">
    <location>
        <begin position="12"/>
        <end position="33"/>
    </location>
</feature>
<organism evidence="7 8">
    <name type="scientific">Bosea spartocytisi</name>
    <dbReference type="NCBI Taxonomy" id="2773451"/>
    <lineage>
        <taxon>Bacteria</taxon>
        <taxon>Pseudomonadati</taxon>
        <taxon>Pseudomonadota</taxon>
        <taxon>Alphaproteobacteria</taxon>
        <taxon>Hyphomicrobiales</taxon>
        <taxon>Boseaceae</taxon>
        <taxon>Bosea</taxon>
    </lineage>
</organism>